<comment type="caution">
    <text evidence="2">The sequence shown here is derived from an EMBL/GenBank/DDBJ whole genome shotgun (WGS) entry which is preliminary data.</text>
</comment>
<keyword evidence="3" id="KW-1185">Reference proteome</keyword>
<sequence>MEREAKKSDAHISNPAKEQEIAGISLSLRISPFWRDKPRLWFVSFEAATNDLKKSQAQLAQMVIAQLEKQDIEQISDLLYNPPASDQYNSLKDRLIFAYEESNSRQLQKLLSEIELGDQKPTQLLRRMRTLARDKVPDSKLRLMWARKCTTPCTFKNENMKSEN</sequence>
<dbReference type="EMBL" id="CAVLGL010000082">
    <property type="protein sequence ID" value="CAK1588179.1"/>
    <property type="molecule type" value="Genomic_DNA"/>
</dbReference>
<evidence type="ECO:0000313" key="3">
    <source>
        <dbReference type="Proteomes" id="UP001314205"/>
    </source>
</evidence>
<proteinExistence type="predicted"/>
<dbReference type="PANTHER" id="PTHR33327:SF3">
    <property type="entry name" value="RNA-DIRECTED DNA POLYMERASE"/>
    <property type="match status" value="1"/>
</dbReference>
<dbReference type="Proteomes" id="UP001314205">
    <property type="component" value="Unassembled WGS sequence"/>
</dbReference>
<reference evidence="2 3" key="1">
    <citation type="submission" date="2023-11" db="EMBL/GenBank/DDBJ databases">
        <authorList>
            <person name="Hedman E."/>
            <person name="Englund M."/>
            <person name="Stromberg M."/>
            <person name="Nyberg Akerstrom W."/>
            <person name="Nylinder S."/>
            <person name="Jareborg N."/>
            <person name="Kallberg Y."/>
            <person name="Kronander E."/>
        </authorList>
    </citation>
    <scope>NUCLEOTIDE SEQUENCE [LARGE SCALE GENOMIC DNA]</scope>
</reference>
<name>A0AAV1KZN4_9NEOP</name>
<evidence type="ECO:0000259" key="1">
    <source>
        <dbReference type="Pfam" id="PF23055"/>
    </source>
</evidence>
<dbReference type="Pfam" id="PF23055">
    <property type="entry name" value="DUF7041"/>
    <property type="match status" value="1"/>
</dbReference>
<organism evidence="2 3">
    <name type="scientific">Parnassius mnemosyne</name>
    <name type="common">clouded apollo</name>
    <dbReference type="NCBI Taxonomy" id="213953"/>
    <lineage>
        <taxon>Eukaryota</taxon>
        <taxon>Metazoa</taxon>
        <taxon>Ecdysozoa</taxon>
        <taxon>Arthropoda</taxon>
        <taxon>Hexapoda</taxon>
        <taxon>Insecta</taxon>
        <taxon>Pterygota</taxon>
        <taxon>Neoptera</taxon>
        <taxon>Endopterygota</taxon>
        <taxon>Lepidoptera</taxon>
        <taxon>Glossata</taxon>
        <taxon>Ditrysia</taxon>
        <taxon>Papilionoidea</taxon>
        <taxon>Papilionidae</taxon>
        <taxon>Parnassiinae</taxon>
        <taxon>Parnassini</taxon>
        <taxon>Parnassius</taxon>
        <taxon>Driopa</taxon>
    </lineage>
</organism>
<feature type="domain" description="DUF7041" evidence="1">
    <location>
        <begin position="31"/>
        <end position="111"/>
    </location>
</feature>
<dbReference type="AlphaFoldDB" id="A0AAV1KZN4"/>
<dbReference type="InterPro" id="IPR055469">
    <property type="entry name" value="DUF7041"/>
</dbReference>
<evidence type="ECO:0000313" key="2">
    <source>
        <dbReference type="EMBL" id="CAK1588179.1"/>
    </source>
</evidence>
<dbReference type="PANTHER" id="PTHR33327">
    <property type="entry name" value="ENDONUCLEASE"/>
    <property type="match status" value="1"/>
</dbReference>
<protein>
    <recommendedName>
        <fullName evidence="1">DUF7041 domain-containing protein</fullName>
    </recommendedName>
</protein>
<accession>A0AAV1KZN4</accession>
<gene>
    <name evidence="2" type="ORF">PARMNEM_LOCUS8845</name>
</gene>